<keyword evidence="2" id="KW-1185">Reference proteome</keyword>
<dbReference type="RefSeq" id="WP_002704699.1">
    <property type="nucleotide sequence ID" value="NZ_AGRW01000048.1"/>
</dbReference>
<dbReference type="STRING" id="907348.TresaDRAFT_2050"/>
<dbReference type="AlphaFoldDB" id="H7ELC9"/>
<name>H7ELC9_9SPIR</name>
<dbReference type="PATRIC" id="fig|907348.3.peg.1713"/>
<evidence type="ECO:0000313" key="2">
    <source>
        <dbReference type="Proteomes" id="UP000003571"/>
    </source>
</evidence>
<comment type="caution">
    <text evidence="1">The sequence shown here is derived from an EMBL/GenBank/DDBJ whole genome shotgun (WGS) entry which is preliminary data.</text>
</comment>
<accession>H7ELC9</accession>
<proteinExistence type="predicted"/>
<protein>
    <submittedName>
        <fullName evidence="1">Uncharacterized protein</fullName>
    </submittedName>
</protein>
<gene>
    <name evidence="1" type="ORF">TresaDRAFT_2050</name>
</gene>
<organism evidence="1 2">
    <name type="scientific">Treponema saccharophilum DSM 2985</name>
    <dbReference type="NCBI Taxonomy" id="907348"/>
    <lineage>
        <taxon>Bacteria</taxon>
        <taxon>Pseudomonadati</taxon>
        <taxon>Spirochaetota</taxon>
        <taxon>Spirochaetia</taxon>
        <taxon>Spirochaetales</taxon>
        <taxon>Treponemataceae</taxon>
        <taxon>Treponema</taxon>
    </lineage>
</organism>
<dbReference type="Proteomes" id="UP000003571">
    <property type="component" value="Unassembled WGS sequence"/>
</dbReference>
<reference evidence="1 2" key="1">
    <citation type="submission" date="2011-09" db="EMBL/GenBank/DDBJ databases">
        <title>The draft genome of Treponema saccharophilum DSM 2985.</title>
        <authorList>
            <consortium name="US DOE Joint Genome Institute (JGI-PGF)"/>
            <person name="Lucas S."/>
            <person name="Copeland A."/>
            <person name="Lapidus A."/>
            <person name="Glavina del Rio T."/>
            <person name="Dalin E."/>
            <person name="Tice H."/>
            <person name="Bruce D."/>
            <person name="Goodwin L."/>
            <person name="Pitluck S."/>
            <person name="Peters L."/>
            <person name="Kyrpides N."/>
            <person name="Mavromatis K."/>
            <person name="Ivanova N."/>
            <person name="Markowitz V."/>
            <person name="Cheng J.-F."/>
            <person name="Hugenholtz P."/>
            <person name="Woyke T."/>
            <person name="Wu D."/>
            <person name="Gronow S."/>
            <person name="Wellnitz S."/>
            <person name="Brambilla E."/>
            <person name="Klenk H.-P."/>
            <person name="Eisen J.A."/>
        </authorList>
    </citation>
    <scope>NUCLEOTIDE SEQUENCE [LARGE SCALE GENOMIC DNA]</scope>
    <source>
        <strain evidence="1 2">DSM 2985</strain>
    </source>
</reference>
<sequence>MKLHKKIGIAVIAASVPLFSCSDLTVPESVTVKSEGAKYGFPLGSTEFKISEKFSAQKVQDAINSSSANLTVYEFNPENSGDSIIEYIMEYQVERKEIATASFKTTIQSALGALEGAPEAAVEAAKNAAINDVIAAVPQTNGKYVYTADRLSATIDTGLNFKSIFDSFASSDDEDGGSDSSERTDYSDIFNKIGFTGVKAYAYIDKDGIDSDIKFIGRIDVKGSDTEAATPYNLVDATLTPVSAVDETPDLASLADDNGVISTDFVSDTEQYPMSAELNGDNMTAFINGEEVGGLYVKHEKVIIDYELTPSIEFDNEDEVRAFLEAMLDENAENATATVSIILRFPLKLKIIEDIVIDDLLDFAGSAQEGDLLNRDDGEDGSDFDEYSDFIENINCEYKFTNGMNLDFSAKISSNTVDGEKFFEDKSIEFDGEEHSFSMDKSEISKIMSKSPFTPAISATISKTTSDEDDFIRITRDASFGAWAVFNLTTGGSAEVWNSEDSGE</sequence>
<evidence type="ECO:0000313" key="1">
    <source>
        <dbReference type="EMBL" id="EIC01661.1"/>
    </source>
</evidence>
<dbReference type="EMBL" id="AGRW01000048">
    <property type="protein sequence ID" value="EIC01661.1"/>
    <property type="molecule type" value="Genomic_DNA"/>
</dbReference>